<dbReference type="Pfam" id="PF00005">
    <property type="entry name" value="ABC_tran"/>
    <property type="match status" value="1"/>
</dbReference>
<evidence type="ECO:0000256" key="6">
    <source>
        <dbReference type="ARBA" id="ARBA00022741"/>
    </source>
</evidence>
<dbReference type="FunFam" id="3.40.50.300:FF:001444">
    <property type="entry name" value="ABC transporter ATP-binding protein"/>
    <property type="match status" value="1"/>
</dbReference>
<feature type="domain" description="ABC transporter" evidence="11">
    <location>
        <begin position="326"/>
        <end position="562"/>
    </location>
</feature>
<dbReference type="PANTHER" id="PTHR24221:SF248">
    <property type="entry name" value="ABC TRANSPORTER TRANSMEMBRANE REGION"/>
    <property type="match status" value="1"/>
</dbReference>
<proteinExistence type="inferred from homology"/>
<dbReference type="OrthoDB" id="9808328at2"/>
<feature type="transmembrane region" description="Helical" evidence="10">
    <location>
        <begin position="124"/>
        <end position="144"/>
    </location>
</feature>
<dbReference type="GO" id="GO:0140359">
    <property type="term" value="F:ABC-type transporter activity"/>
    <property type="evidence" value="ECO:0007669"/>
    <property type="project" value="InterPro"/>
</dbReference>
<evidence type="ECO:0000256" key="4">
    <source>
        <dbReference type="ARBA" id="ARBA00022475"/>
    </source>
</evidence>
<feature type="transmembrane region" description="Helical" evidence="10">
    <location>
        <begin position="12"/>
        <end position="33"/>
    </location>
</feature>
<dbReference type="GO" id="GO:0016887">
    <property type="term" value="F:ATP hydrolysis activity"/>
    <property type="evidence" value="ECO:0007669"/>
    <property type="project" value="InterPro"/>
</dbReference>
<accession>A0A178XWW8</accession>
<dbReference type="InterPro" id="IPR011527">
    <property type="entry name" value="ABC1_TM_dom"/>
</dbReference>
<dbReference type="GO" id="GO:0005524">
    <property type="term" value="F:ATP binding"/>
    <property type="evidence" value="ECO:0007669"/>
    <property type="project" value="UniProtKB-KW"/>
</dbReference>
<keyword evidence="3" id="KW-0813">Transport</keyword>
<dbReference type="NCBIfam" id="TIGR01842">
    <property type="entry name" value="type_I_sec_PrtD"/>
    <property type="match status" value="1"/>
</dbReference>
<dbReference type="GO" id="GO:0030253">
    <property type="term" value="P:protein secretion by the type I secretion system"/>
    <property type="evidence" value="ECO:0007669"/>
    <property type="project" value="InterPro"/>
</dbReference>
<evidence type="ECO:0008006" key="15">
    <source>
        <dbReference type="Google" id="ProtNLM"/>
    </source>
</evidence>
<dbReference type="InterPro" id="IPR047957">
    <property type="entry name" value="ABC_AprD-like_6TM"/>
</dbReference>
<dbReference type="Pfam" id="PF00664">
    <property type="entry name" value="ABC_membrane"/>
    <property type="match status" value="1"/>
</dbReference>
<dbReference type="InterPro" id="IPR039421">
    <property type="entry name" value="Type_1_exporter"/>
</dbReference>
<keyword evidence="7" id="KW-0067">ATP-binding</keyword>
<keyword evidence="4" id="KW-1003">Cell membrane</keyword>
<organism evidence="13 14">
    <name type="scientific">Sinorhizobium saheli</name>
    <dbReference type="NCBI Taxonomy" id="36856"/>
    <lineage>
        <taxon>Bacteria</taxon>
        <taxon>Pseudomonadati</taxon>
        <taxon>Pseudomonadota</taxon>
        <taxon>Alphaproteobacteria</taxon>
        <taxon>Hyphomicrobiales</taxon>
        <taxon>Rhizobiaceae</taxon>
        <taxon>Sinorhizobium/Ensifer group</taxon>
        <taxon>Sinorhizobium</taxon>
    </lineage>
</organism>
<protein>
    <recommendedName>
        <fullName evidence="15">Peptidase</fullName>
    </recommendedName>
</protein>
<dbReference type="Gene3D" id="1.20.1560.10">
    <property type="entry name" value="ABC transporter type 1, transmembrane domain"/>
    <property type="match status" value="1"/>
</dbReference>
<dbReference type="SUPFAM" id="SSF52540">
    <property type="entry name" value="P-loop containing nucleoside triphosphate hydrolases"/>
    <property type="match status" value="1"/>
</dbReference>
<dbReference type="Proteomes" id="UP000078507">
    <property type="component" value="Unassembled WGS sequence"/>
</dbReference>
<gene>
    <name evidence="13" type="ORF">ATB98_04745</name>
</gene>
<dbReference type="InterPro" id="IPR003439">
    <property type="entry name" value="ABC_transporter-like_ATP-bd"/>
</dbReference>
<dbReference type="SUPFAM" id="SSF90123">
    <property type="entry name" value="ABC transporter transmembrane region"/>
    <property type="match status" value="1"/>
</dbReference>
<evidence type="ECO:0000313" key="14">
    <source>
        <dbReference type="Proteomes" id="UP000078507"/>
    </source>
</evidence>
<evidence type="ECO:0000259" key="11">
    <source>
        <dbReference type="PROSITE" id="PS50893"/>
    </source>
</evidence>
<dbReference type="Gene3D" id="3.40.50.300">
    <property type="entry name" value="P-loop containing nucleotide triphosphate hydrolases"/>
    <property type="match status" value="1"/>
</dbReference>
<dbReference type="GO" id="GO:0005886">
    <property type="term" value="C:plasma membrane"/>
    <property type="evidence" value="ECO:0007669"/>
    <property type="project" value="UniProtKB-SubCell"/>
</dbReference>
<evidence type="ECO:0000256" key="5">
    <source>
        <dbReference type="ARBA" id="ARBA00022692"/>
    </source>
</evidence>
<dbReference type="SMART" id="SM00382">
    <property type="entry name" value="AAA"/>
    <property type="match status" value="1"/>
</dbReference>
<keyword evidence="9 10" id="KW-0472">Membrane</keyword>
<evidence type="ECO:0000256" key="3">
    <source>
        <dbReference type="ARBA" id="ARBA00022448"/>
    </source>
</evidence>
<reference evidence="13 14" key="1">
    <citation type="submission" date="2015-11" db="EMBL/GenBank/DDBJ databases">
        <title>Ensifer anhuiense sp. nov., an effective nitrogen fixation bacterium with Glycine soja.</title>
        <authorList>
            <person name="Yan H."/>
            <person name="Chen W."/>
        </authorList>
    </citation>
    <scope>NUCLEOTIDE SEQUENCE [LARGE SCALE GENOMIC DNA]</scope>
    <source>
        <strain evidence="13 14">LMG 7837</strain>
    </source>
</reference>
<keyword evidence="14" id="KW-1185">Reference proteome</keyword>
<comment type="subcellular location">
    <subcellularLocation>
        <location evidence="1">Cell membrane</location>
        <topology evidence="1">Multi-pass membrane protein</topology>
    </subcellularLocation>
</comment>
<dbReference type="AlphaFoldDB" id="A0A178XWW8"/>
<dbReference type="InterPro" id="IPR017871">
    <property type="entry name" value="ABC_transporter-like_CS"/>
</dbReference>
<keyword evidence="6" id="KW-0547">Nucleotide-binding</keyword>
<dbReference type="PROSITE" id="PS50893">
    <property type="entry name" value="ABC_TRANSPORTER_2"/>
    <property type="match status" value="1"/>
</dbReference>
<keyword evidence="5 10" id="KW-0812">Transmembrane</keyword>
<comment type="similarity">
    <text evidence="2">Belongs to the ABC transporter superfamily.</text>
</comment>
<dbReference type="CDD" id="cd18586">
    <property type="entry name" value="ABC_6TM_PrtD_like"/>
    <property type="match status" value="1"/>
</dbReference>
<sequence length="563" mass="61166">MKANPFRQALATYRTIIVATMSFSIVINVLMFVSPLYMLQVYDRVLHSRNEMTLMMLTLIALTMLALCNLLEWIRSRVLMRAGMRFDEMIATGVFSRVITSTLRHPQGRSEFALMDIDRLREFLTGYGLVALCDLPWMPIFLAVCFFFHPLIGFIATGGAVIVFTLAIANEFMTKKELFRATIAGQGAIHFSNSTLMNVEVVRALGMEDSLCGRWNALHRKVIESQALASDRSAALLSISRFVRMGLQTIILGAGAYLALEAAISPGSIIAASIMMGRALQPVDQVVGQWKQFVSARQAYGRLSKIFLEVPEEQRKLSLPTPSGTLSVEQLAVAAPGTKAPLVHSVTFRVNPGEAVAIVGPSGAGKSSLARALVGIWSPAAGTVRLDGSELQHWETDALGQHFGYLPQNVELFSGTIAENISRFQEAAKPEAIIEAAKLARVHQLIQNLPDGYDTQIGVGGRQLSGGQRQRVGLARAVYGNPSVIVLDEPNANLDDEGEEALNQVVLALKTMGKSVLFVSHKMSLIAMSGKTLVLAQGRMQGYGATRDILQPKSAVTAIHSAD</sequence>
<dbReference type="STRING" id="36856.ATB98_04745"/>
<name>A0A178XWW8_SINSA</name>
<dbReference type="PROSITE" id="PS50929">
    <property type="entry name" value="ABC_TM1F"/>
    <property type="match status" value="1"/>
</dbReference>
<evidence type="ECO:0000256" key="8">
    <source>
        <dbReference type="ARBA" id="ARBA00022989"/>
    </source>
</evidence>
<evidence type="ECO:0000256" key="2">
    <source>
        <dbReference type="ARBA" id="ARBA00005417"/>
    </source>
</evidence>
<comment type="caution">
    <text evidence="13">The sequence shown here is derived from an EMBL/GenBank/DDBJ whole genome shotgun (WGS) entry which is preliminary data.</text>
</comment>
<feature type="transmembrane region" description="Helical" evidence="10">
    <location>
        <begin position="150"/>
        <end position="170"/>
    </location>
</feature>
<dbReference type="InterPro" id="IPR036640">
    <property type="entry name" value="ABC1_TM_sf"/>
</dbReference>
<keyword evidence="8 10" id="KW-1133">Transmembrane helix</keyword>
<evidence type="ECO:0000256" key="7">
    <source>
        <dbReference type="ARBA" id="ARBA00022840"/>
    </source>
</evidence>
<evidence type="ECO:0000256" key="9">
    <source>
        <dbReference type="ARBA" id="ARBA00023136"/>
    </source>
</evidence>
<dbReference type="InterPro" id="IPR010128">
    <property type="entry name" value="ATPase_T1SS_PrtD-like"/>
</dbReference>
<dbReference type="GO" id="GO:0030256">
    <property type="term" value="C:type I protein secretion system complex"/>
    <property type="evidence" value="ECO:0007669"/>
    <property type="project" value="InterPro"/>
</dbReference>
<dbReference type="InterPro" id="IPR027417">
    <property type="entry name" value="P-loop_NTPase"/>
</dbReference>
<evidence type="ECO:0000256" key="1">
    <source>
        <dbReference type="ARBA" id="ARBA00004651"/>
    </source>
</evidence>
<evidence type="ECO:0000313" key="13">
    <source>
        <dbReference type="EMBL" id="OAP39634.1"/>
    </source>
</evidence>
<feature type="domain" description="ABC transmembrane type-1" evidence="12">
    <location>
        <begin position="18"/>
        <end position="295"/>
    </location>
</feature>
<dbReference type="RefSeq" id="WP_066877890.1">
    <property type="nucleotide sequence ID" value="NZ_LNQB01000089.1"/>
</dbReference>
<evidence type="ECO:0000259" key="12">
    <source>
        <dbReference type="PROSITE" id="PS50929"/>
    </source>
</evidence>
<feature type="transmembrane region" description="Helical" evidence="10">
    <location>
        <begin position="53"/>
        <end position="74"/>
    </location>
</feature>
<dbReference type="EMBL" id="LNQB01000089">
    <property type="protein sequence ID" value="OAP39634.1"/>
    <property type="molecule type" value="Genomic_DNA"/>
</dbReference>
<dbReference type="CDD" id="cd03246">
    <property type="entry name" value="ABCC_Protease_Secretion"/>
    <property type="match status" value="1"/>
</dbReference>
<dbReference type="GO" id="GO:0034040">
    <property type="term" value="F:ATPase-coupled lipid transmembrane transporter activity"/>
    <property type="evidence" value="ECO:0007669"/>
    <property type="project" value="TreeGrafter"/>
</dbReference>
<evidence type="ECO:0000256" key="10">
    <source>
        <dbReference type="SAM" id="Phobius"/>
    </source>
</evidence>
<dbReference type="InterPro" id="IPR003593">
    <property type="entry name" value="AAA+_ATPase"/>
</dbReference>
<dbReference type="PANTHER" id="PTHR24221">
    <property type="entry name" value="ATP-BINDING CASSETTE SUB-FAMILY B"/>
    <property type="match status" value="1"/>
</dbReference>
<dbReference type="PROSITE" id="PS00211">
    <property type="entry name" value="ABC_TRANSPORTER_1"/>
    <property type="match status" value="1"/>
</dbReference>